<name>A0A8S9RQ67_BRACR</name>
<dbReference type="AlphaFoldDB" id="A0A8S9RQ67"/>
<dbReference type="Proteomes" id="UP000712600">
    <property type="component" value="Unassembled WGS sequence"/>
</dbReference>
<accession>A0A8S9RQ67</accession>
<gene>
    <name evidence="1" type="ORF">F2Q69_00058864</name>
</gene>
<dbReference type="EMBL" id="QGKX02000095">
    <property type="protein sequence ID" value="KAF3574317.1"/>
    <property type="molecule type" value="Genomic_DNA"/>
</dbReference>
<comment type="caution">
    <text evidence="1">The sequence shown here is derived from an EMBL/GenBank/DDBJ whole genome shotgun (WGS) entry which is preliminary data.</text>
</comment>
<proteinExistence type="predicted"/>
<sequence length="114" mass="12773">MLLQTWKAAKPGTWWSASERHNAKSNQVSVVVLPRKAEYGPCESKYFGFPRNSGSLCSKDKFKKKPETLWSLRRIGVITTSRTSGFQSKISGSKDETSGFRYGLRGLKLILKTG</sequence>
<protein>
    <submittedName>
        <fullName evidence="1">Uncharacterized protein</fullName>
    </submittedName>
</protein>
<evidence type="ECO:0000313" key="1">
    <source>
        <dbReference type="EMBL" id="KAF3574317.1"/>
    </source>
</evidence>
<organism evidence="1 2">
    <name type="scientific">Brassica cretica</name>
    <name type="common">Mustard</name>
    <dbReference type="NCBI Taxonomy" id="69181"/>
    <lineage>
        <taxon>Eukaryota</taxon>
        <taxon>Viridiplantae</taxon>
        <taxon>Streptophyta</taxon>
        <taxon>Embryophyta</taxon>
        <taxon>Tracheophyta</taxon>
        <taxon>Spermatophyta</taxon>
        <taxon>Magnoliopsida</taxon>
        <taxon>eudicotyledons</taxon>
        <taxon>Gunneridae</taxon>
        <taxon>Pentapetalae</taxon>
        <taxon>rosids</taxon>
        <taxon>malvids</taxon>
        <taxon>Brassicales</taxon>
        <taxon>Brassicaceae</taxon>
        <taxon>Brassiceae</taxon>
        <taxon>Brassica</taxon>
    </lineage>
</organism>
<reference evidence="1" key="1">
    <citation type="submission" date="2019-12" db="EMBL/GenBank/DDBJ databases">
        <title>Genome sequencing and annotation of Brassica cretica.</title>
        <authorList>
            <person name="Studholme D.J."/>
            <person name="Sarris P."/>
        </authorList>
    </citation>
    <scope>NUCLEOTIDE SEQUENCE</scope>
    <source>
        <strain evidence="1">PFS-109/04</strain>
        <tissue evidence="1">Leaf</tissue>
    </source>
</reference>
<evidence type="ECO:0000313" key="2">
    <source>
        <dbReference type="Proteomes" id="UP000712600"/>
    </source>
</evidence>